<dbReference type="SUPFAM" id="SSF53098">
    <property type="entry name" value="Ribonuclease H-like"/>
    <property type="match status" value="1"/>
</dbReference>
<dbReference type="Proteomes" id="UP000266861">
    <property type="component" value="Unassembled WGS sequence"/>
</dbReference>
<evidence type="ECO:0008006" key="9">
    <source>
        <dbReference type="Google" id="ProtNLM"/>
    </source>
</evidence>
<keyword evidence="2" id="KW-0479">Metal-binding</keyword>
<proteinExistence type="predicted"/>
<keyword evidence="5" id="KW-0539">Nucleus</keyword>
<keyword evidence="4" id="KW-0862">Zinc</keyword>
<evidence type="ECO:0000313" key="8">
    <source>
        <dbReference type="Proteomes" id="UP000266861"/>
    </source>
</evidence>
<dbReference type="InterPro" id="IPR052035">
    <property type="entry name" value="ZnF_BED_domain_contain"/>
</dbReference>
<keyword evidence="8" id="KW-1185">Reference proteome</keyword>
<evidence type="ECO:0000313" key="7">
    <source>
        <dbReference type="EMBL" id="RHZ83688.1"/>
    </source>
</evidence>
<dbReference type="SUPFAM" id="SSF56672">
    <property type="entry name" value="DNA/RNA polymerases"/>
    <property type="match status" value="1"/>
</dbReference>
<name>A0A397JA72_9GLOM</name>
<evidence type="ECO:0000256" key="2">
    <source>
        <dbReference type="ARBA" id="ARBA00022723"/>
    </source>
</evidence>
<dbReference type="EMBL" id="PQFF01000084">
    <property type="protein sequence ID" value="RHZ83688.1"/>
    <property type="molecule type" value="Genomic_DNA"/>
</dbReference>
<keyword evidence="3" id="KW-0863">Zinc-finger</keyword>
<evidence type="ECO:0000256" key="6">
    <source>
        <dbReference type="SAM" id="MobiDB-lite"/>
    </source>
</evidence>
<evidence type="ECO:0000256" key="5">
    <source>
        <dbReference type="ARBA" id="ARBA00023242"/>
    </source>
</evidence>
<evidence type="ECO:0000256" key="4">
    <source>
        <dbReference type="ARBA" id="ARBA00022833"/>
    </source>
</evidence>
<dbReference type="PANTHER" id="PTHR46481:SF10">
    <property type="entry name" value="ZINC FINGER BED DOMAIN-CONTAINING PROTEIN 39"/>
    <property type="match status" value="1"/>
</dbReference>
<dbReference type="AlphaFoldDB" id="A0A397JA72"/>
<comment type="subcellular location">
    <subcellularLocation>
        <location evidence="1">Nucleus</location>
    </subcellularLocation>
</comment>
<dbReference type="PANTHER" id="PTHR46481">
    <property type="entry name" value="ZINC FINGER BED DOMAIN-CONTAINING PROTEIN 4"/>
    <property type="match status" value="1"/>
</dbReference>
<dbReference type="OrthoDB" id="2446314at2759"/>
<evidence type="ECO:0000256" key="1">
    <source>
        <dbReference type="ARBA" id="ARBA00004123"/>
    </source>
</evidence>
<dbReference type="GO" id="GO:0005634">
    <property type="term" value="C:nucleus"/>
    <property type="evidence" value="ECO:0007669"/>
    <property type="project" value="UniProtKB-SubCell"/>
</dbReference>
<dbReference type="Gene3D" id="3.10.10.10">
    <property type="entry name" value="HIV Type 1 Reverse Transcriptase, subunit A, domain 1"/>
    <property type="match status" value="1"/>
</dbReference>
<evidence type="ECO:0000256" key="3">
    <source>
        <dbReference type="ARBA" id="ARBA00022771"/>
    </source>
</evidence>
<dbReference type="GO" id="GO:0008270">
    <property type="term" value="F:zinc ion binding"/>
    <property type="evidence" value="ECO:0007669"/>
    <property type="project" value="UniProtKB-KW"/>
</dbReference>
<comment type="caution">
    <text evidence="7">The sequence shown here is derived from an EMBL/GenBank/DDBJ whole genome shotgun (WGS) entry which is preliminary data.</text>
</comment>
<accession>A0A397JA72</accession>
<dbReference type="InterPro" id="IPR012337">
    <property type="entry name" value="RNaseH-like_sf"/>
</dbReference>
<feature type="region of interest" description="Disordered" evidence="6">
    <location>
        <begin position="119"/>
        <end position="148"/>
    </location>
</feature>
<gene>
    <name evidence="7" type="ORF">Glove_88g56</name>
</gene>
<organism evidence="7 8">
    <name type="scientific">Diversispora epigaea</name>
    <dbReference type="NCBI Taxonomy" id="1348612"/>
    <lineage>
        <taxon>Eukaryota</taxon>
        <taxon>Fungi</taxon>
        <taxon>Fungi incertae sedis</taxon>
        <taxon>Mucoromycota</taxon>
        <taxon>Glomeromycotina</taxon>
        <taxon>Glomeromycetes</taxon>
        <taxon>Diversisporales</taxon>
        <taxon>Diversisporaceae</taxon>
        <taxon>Diversispora</taxon>
    </lineage>
</organism>
<sequence length="588" mass="67417">MISYFNSSFNIPGEQKIKTMILKSYKYNRENLTNLLNETVTTITPDFKIKDVILEIKYASSPHTAKTISKLLYQCITSWNLEGRVMTIVTDNGANIKSTFPILIQKDKCENIQRIPYHVLRGPKGPKGPKRPKEPKGSKGPKGPKGPKNYLGFYPLIRKPFVTDLFKDKPPSVTAAHILQLTIGKGLAFVEILIARVKRVINFFSTQKQLKKLKETQSKLNYQDILQCIQDVSTFDLITSTNKEDKSDENKLRKIMLSEKEWKLLDQLIDLLMPFENTTRDFSKGTYVILSSIISTIKKLIFNLAGNSSLDNININYLDENTVFETKESLIEIENEEIISNISKRSISIKNPLNTTGILEKVKNNIYSALIYYWNFSNDIELIASLLDPRYKTLDFIESEDEKKKIIQKLRNELDPNNSLPVELSSLITLLTNDAEFSLLDSYLAKPVVLENQVEVSAKDQEKTAFTIPFGTYEFLVMPFRLINTSATFQAPGTSEGCIYTSGKCRIKDKLGKNRPQPKGRVARWIFELSEYDCELIYKQGRLNTNTDIFIKDTKSQNFLKMDVDIYNQLTEYLINHTFPTNSTNEQW</sequence>
<reference evidence="7 8" key="1">
    <citation type="submission" date="2018-08" db="EMBL/GenBank/DDBJ databases">
        <title>Genome and evolution of the arbuscular mycorrhizal fungus Diversispora epigaea (formerly Glomus versiforme) and its bacterial endosymbionts.</title>
        <authorList>
            <person name="Sun X."/>
            <person name="Fei Z."/>
            <person name="Harrison M."/>
        </authorList>
    </citation>
    <scope>NUCLEOTIDE SEQUENCE [LARGE SCALE GENOMIC DNA]</scope>
    <source>
        <strain evidence="7 8">IT104</strain>
    </source>
</reference>
<dbReference type="InterPro" id="IPR043502">
    <property type="entry name" value="DNA/RNA_pol_sf"/>
</dbReference>
<protein>
    <recommendedName>
        <fullName evidence="9">DUF659 domain-containing protein</fullName>
    </recommendedName>
</protein>